<name>A0A165HZV0_EXIGL</name>
<evidence type="ECO:0000313" key="9">
    <source>
        <dbReference type="Proteomes" id="UP000077266"/>
    </source>
</evidence>
<gene>
    <name evidence="8" type="ORF">EXIGLDRAFT_718146</name>
</gene>
<keyword evidence="8" id="KW-0378">Hydrolase</keyword>
<comment type="catalytic activity">
    <reaction evidence="3">
        <text>a diacylglycerol + H2O = a monoacylglycerol + a fatty acid + H(+)</text>
        <dbReference type="Rhea" id="RHEA:32731"/>
        <dbReference type="ChEBI" id="CHEBI:15377"/>
        <dbReference type="ChEBI" id="CHEBI:15378"/>
        <dbReference type="ChEBI" id="CHEBI:17408"/>
        <dbReference type="ChEBI" id="CHEBI:18035"/>
        <dbReference type="ChEBI" id="CHEBI:28868"/>
    </reaction>
</comment>
<dbReference type="AlphaFoldDB" id="A0A165HZV0"/>
<dbReference type="GO" id="GO:0016787">
    <property type="term" value="F:hydrolase activity"/>
    <property type="evidence" value="ECO:0007669"/>
    <property type="project" value="UniProtKB-KW"/>
</dbReference>
<dbReference type="Proteomes" id="UP000077266">
    <property type="component" value="Unassembled WGS sequence"/>
</dbReference>
<dbReference type="Pfam" id="PF01764">
    <property type="entry name" value="Lipase_3"/>
    <property type="match status" value="1"/>
</dbReference>
<protein>
    <submittedName>
        <fullName evidence="8">Alpha/beta-hydrolase</fullName>
    </submittedName>
</protein>
<comment type="catalytic activity">
    <reaction evidence="4">
        <text>a monoacylglycerol + H2O = glycerol + a fatty acid + H(+)</text>
        <dbReference type="Rhea" id="RHEA:15245"/>
        <dbReference type="ChEBI" id="CHEBI:15377"/>
        <dbReference type="ChEBI" id="CHEBI:15378"/>
        <dbReference type="ChEBI" id="CHEBI:17408"/>
        <dbReference type="ChEBI" id="CHEBI:17754"/>
        <dbReference type="ChEBI" id="CHEBI:28868"/>
    </reaction>
</comment>
<dbReference type="STRING" id="1314781.A0A165HZV0"/>
<dbReference type="SUPFAM" id="SSF53474">
    <property type="entry name" value="alpha/beta-Hydrolases"/>
    <property type="match status" value="1"/>
</dbReference>
<keyword evidence="9" id="KW-1185">Reference proteome</keyword>
<dbReference type="PANTHER" id="PTHR45856">
    <property type="entry name" value="ALPHA/BETA-HYDROLASES SUPERFAMILY PROTEIN"/>
    <property type="match status" value="1"/>
</dbReference>
<dbReference type="InParanoid" id="A0A165HZV0"/>
<evidence type="ECO:0000256" key="6">
    <source>
        <dbReference type="SAM" id="Phobius"/>
    </source>
</evidence>
<dbReference type="PANTHER" id="PTHR45856:SF24">
    <property type="entry name" value="FUNGAL LIPASE-LIKE DOMAIN-CONTAINING PROTEIN"/>
    <property type="match status" value="1"/>
</dbReference>
<dbReference type="EMBL" id="KV426004">
    <property type="protein sequence ID" value="KZV92695.1"/>
    <property type="molecule type" value="Genomic_DNA"/>
</dbReference>
<evidence type="ECO:0000313" key="8">
    <source>
        <dbReference type="EMBL" id="KZV92695.1"/>
    </source>
</evidence>
<dbReference type="GO" id="GO:0006629">
    <property type="term" value="P:lipid metabolic process"/>
    <property type="evidence" value="ECO:0007669"/>
    <property type="project" value="InterPro"/>
</dbReference>
<dbReference type="InterPro" id="IPR002921">
    <property type="entry name" value="Fungal_lipase-type"/>
</dbReference>
<evidence type="ECO:0000256" key="2">
    <source>
        <dbReference type="ARBA" id="ARBA00043996"/>
    </source>
</evidence>
<dbReference type="Gene3D" id="3.40.50.1820">
    <property type="entry name" value="alpha/beta hydrolase"/>
    <property type="match status" value="1"/>
</dbReference>
<feature type="compositionally biased region" description="Low complexity" evidence="5">
    <location>
        <begin position="10"/>
        <end position="29"/>
    </location>
</feature>
<keyword evidence="6" id="KW-0812">Transmembrane</keyword>
<feature type="transmembrane region" description="Helical" evidence="6">
    <location>
        <begin position="164"/>
        <end position="187"/>
    </location>
</feature>
<evidence type="ECO:0000256" key="3">
    <source>
        <dbReference type="ARBA" id="ARBA00047591"/>
    </source>
</evidence>
<evidence type="ECO:0000256" key="4">
    <source>
        <dbReference type="ARBA" id="ARBA00048461"/>
    </source>
</evidence>
<dbReference type="OrthoDB" id="426718at2759"/>
<comment type="similarity">
    <text evidence="2">Belongs to the AB hydrolase superfamily. Lipase family. Class 3 subfamily.</text>
</comment>
<sequence>MASHDDSEGSRSASTTAASSPTSSTAMTSPIEAPREPTLMVTPAPTIRQRRMTARFAESPQSTLLVTPNMPKYSVESHPPSPTPGTPLPVPLASSIQSSLHALHADELVYLFKNRSKILGPHKNYKHLVWRTYKDYCYFLWFTWTRAIWNITILPTTFLDRISIIAFAVVASGVLFALFVLCLLINIPAVNTLYEWFSFRYANGVSMINCMHPEIFDELSKEEIQHAYDALSAPIANCPNTDTKRHFNLDIAKLLLQCSAVMYERTSAPLQRALAIETEGLKTPGHRVDTNPDGTLPGALLVNELGSHAATEVSKQLHRHHEENKMNEFAKKHGLEYATVSELNSQSSAVCGMFYDPNGTFIILAYKGTSPEEFSEWASDFTFEPKHAGHWIRGFGKCHGGFFSKIFPKRVGRGTRMPYNTIKHAVNVCAAQLLQRQPHGTQINVWTTGHSLGCALASLVYARQINEPGDFGRSVVVRDAYLFAAPILCDIHSVHAFNNRMHHASNVHGHHPRTMWRVTNGKDVVATALPHQGDHPEWGLSPYNLFSFAHLGTEIELRNFPHRCIVRGNHITPGSHVRVVSKFRSHNSPPPDHPEHAVKAKHERSLFARAGLRKLEQIPLIGRLISHGTAFYWVALRDVSVGSCEWDEE</sequence>
<keyword evidence="6" id="KW-1133">Transmembrane helix</keyword>
<reference evidence="8 9" key="1">
    <citation type="journal article" date="2016" name="Mol. Biol. Evol.">
        <title>Comparative Genomics of Early-Diverging Mushroom-Forming Fungi Provides Insights into the Origins of Lignocellulose Decay Capabilities.</title>
        <authorList>
            <person name="Nagy L.G."/>
            <person name="Riley R."/>
            <person name="Tritt A."/>
            <person name="Adam C."/>
            <person name="Daum C."/>
            <person name="Floudas D."/>
            <person name="Sun H."/>
            <person name="Yadav J.S."/>
            <person name="Pangilinan J."/>
            <person name="Larsson K.H."/>
            <person name="Matsuura K."/>
            <person name="Barry K."/>
            <person name="Labutti K."/>
            <person name="Kuo R."/>
            <person name="Ohm R.A."/>
            <person name="Bhattacharya S.S."/>
            <person name="Shirouzu T."/>
            <person name="Yoshinaga Y."/>
            <person name="Martin F.M."/>
            <person name="Grigoriev I.V."/>
            <person name="Hibbett D.S."/>
        </authorList>
    </citation>
    <scope>NUCLEOTIDE SEQUENCE [LARGE SCALE GENOMIC DNA]</scope>
    <source>
        <strain evidence="8 9">HHB12029</strain>
    </source>
</reference>
<evidence type="ECO:0000259" key="7">
    <source>
        <dbReference type="Pfam" id="PF01764"/>
    </source>
</evidence>
<feature type="domain" description="Fungal lipase-type" evidence="7">
    <location>
        <begin position="364"/>
        <end position="530"/>
    </location>
</feature>
<keyword evidence="6" id="KW-0472">Membrane</keyword>
<dbReference type="InterPro" id="IPR051218">
    <property type="entry name" value="Sec_MonoDiacylglyc_Lipase"/>
</dbReference>
<accession>A0A165HZV0</accession>
<evidence type="ECO:0000256" key="1">
    <source>
        <dbReference type="ARBA" id="ARBA00023157"/>
    </source>
</evidence>
<proteinExistence type="inferred from homology"/>
<feature type="region of interest" description="Disordered" evidence="5">
    <location>
        <begin position="1"/>
        <end position="39"/>
    </location>
</feature>
<organism evidence="8 9">
    <name type="scientific">Exidia glandulosa HHB12029</name>
    <dbReference type="NCBI Taxonomy" id="1314781"/>
    <lineage>
        <taxon>Eukaryota</taxon>
        <taxon>Fungi</taxon>
        <taxon>Dikarya</taxon>
        <taxon>Basidiomycota</taxon>
        <taxon>Agaricomycotina</taxon>
        <taxon>Agaricomycetes</taxon>
        <taxon>Auriculariales</taxon>
        <taxon>Exidiaceae</taxon>
        <taxon>Exidia</taxon>
    </lineage>
</organism>
<evidence type="ECO:0000256" key="5">
    <source>
        <dbReference type="SAM" id="MobiDB-lite"/>
    </source>
</evidence>
<dbReference type="InterPro" id="IPR029058">
    <property type="entry name" value="AB_hydrolase_fold"/>
</dbReference>
<keyword evidence="1" id="KW-1015">Disulfide bond</keyword>